<organism evidence="13">
    <name type="scientific">Spathaspora passalidarum (strain NRRL Y-27907 / 11-Y1)</name>
    <dbReference type="NCBI Taxonomy" id="619300"/>
    <lineage>
        <taxon>Eukaryota</taxon>
        <taxon>Fungi</taxon>
        <taxon>Dikarya</taxon>
        <taxon>Ascomycota</taxon>
        <taxon>Saccharomycotina</taxon>
        <taxon>Pichiomycetes</taxon>
        <taxon>Debaryomycetaceae</taxon>
        <taxon>Spathaspora</taxon>
    </lineage>
</organism>
<keyword evidence="4" id="KW-0328">Glycosyltransferase</keyword>
<evidence type="ECO:0000256" key="4">
    <source>
        <dbReference type="ARBA" id="ARBA00022676"/>
    </source>
</evidence>
<reference evidence="12 13" key="1">
    <citation type="journal article" date="2011" name="Proc. Natl. Acad. Sci. U.S.A.">
        <title>Comparative genomics of xylose-fermenting fungi for enhanced biofuel production.</title>
        <authorList>
            <person name="Wohlbach D.J."/>
            <person name="Kuo A."/>
            <person name="Sato T.K."/>
            <person name="Potts K.M."/>
            <person name="Salamov A.A."/>
            <person name="LaButti K.M."/>
            <person name="Sun H."/>
            <person name="Clum A."/>
            <person name="Pangilinan J.L."/>
            <person name="Lindquist E.A."/>
            <person name="Lucas S."/>
            <person name="Lapidus A."/>
            <person name="Jin M."/>
            <person name="Gunawan C."/>
            <person name="Balan V."/>
            <person name="Dale B.E."/>
            <person name="Jeffries T.W."/>
            <person name="Zinkel R."/>
            <person name="Barry K.W."/>
            <person name="Grigoriev I.V."/>
            <person name="Gasch A.P."/>
        </authorList>
    </citation>
    <scope>NUCLEOTIDE SEQUENCE [LARGE SCALE GENOMIC DNA]</scope>
    <source>
        <strain evidence="13">NRRL Y-27907 / 11-Y1</strain>
    </source>
</reference>
<dbReference type="RefSeq" id="XP_007375519.1">
    <property type="nucleotide sequence ID" value="XM_007375457.1"/>
</dbReference>
<evidence type="ECO:0000313" key="13">
    <source>
        <dbReference type="Proteomes" id="UP000000709"/>
    </source>
</evidence>
<evidence type="ECO:0000256" key="6">
    <source>
        <dbReference type="ARBA" id="ARBA00022692"/>
    </source>
</evidence>
<evidence type="ECO:0000256" key="9">
    <source>
        <dbReference type="ARBA" id="ARBA00023034"/>
    </source>
</evidence>
<sequence>MGINERCDQFFKILHQLDPNWCVDPSNNFNTRDFKSSEFQNYIKDKKEPINNLEKEFSTKKFKENGPKIRGLLSIFRIFNKCYIKSTNNRFNWNPNSFLHGSFGLGKPANSFFEGTHTFEKRIYPWLSGESPTYENWNGEVYFDLPGSNSRSAINDPYWLNIFREKSNGRGIVLTIGNKHVDNTVRLIRVLRALKNKYPIQILVDEDFSQESKHNIISAARDDFTELPKSYENVSDILGKNYLKPGESLPWQEIWFINVKNAIVPSYWNLFQGFTKKLLASIFNSFEEYMLLDSDSVILENPEFFFNIKEYQQTGAYFYKDRAWKARAKKSSNFLKTLGPNLIDSVVFDIPMMTNHTLDREIFKGFRHYMESGLVLLNKKQHFNSVLMSLQLSFFEPISSQFYGEKEYFWLGLAFNGDESYEFDPNFSASIGNFSDTNNPIKEVCSAHPAHLSAHDGHLLWLNSGFRFCHKAGIGKVKYDVEAGHNGRFPSNPHELKSIFESLFRPSHGIIPPWSLDMKGKNGQFLTGWNDEFKYCAGTMFCAVSSVGSIDKPILGQVITFDDTAKNLMSYYGEIWMG</sequence>
<dbReference type="GeneID" id="18871487"/>
<dbReference type="eggNOG" id="ENOG502RZ48">
    <property type="taxonomic scope" value="Eukaryota"/>
</dbReference>
<dbReference type="InterPro" id="IPR022751">
    <property type="entry name" value="Alpha_mannosyltransferase"/>
</dbReference>
<dbReference type="InParanoid" id="G3APS2"/>
<comment type="pathway">
    <text evidence="2">Protein modification; protein glycosylation.</text>
</comment>
<keyword evidence="6" id="KW-0812">Transmembrane</keyword>
<evidence type="ECO:0000313" key="12">
    <source>
        <dbReference type="EMBL" id="EGW32243.1"/>
    </source>
</evidence>
<evidence type="ECO:0000256" key="8">
    <source>
        <dbReference type="ARBA" id="ARBA00022989"/>
    </source>
</evidence>
<dbReference type="GO" id="GO:0046354">
    <property type="term" value="P:mannan biosynthetic process"/>
    <property type="evidence" value="ECO:0007669"/>
    <property type="project" value="UniProtKB-ARBA"/>
</dbReference>
<dbReference type="OMA" id="CEMYTIC"/>
<evidence type="ECO:0000256" key="10">
    <source>
        <dbReference type="ARBA" id="ARBA00023136"/>
    </source>
</evidence>
<comment type="similarity">
    <text evidence="3">Belongs to the MNN1/MNT family.</text>
</comment>
<keyword evidence="8" id="KW-1133">Transmembrane helix</keyword>
<protein>
    <recommendedName>
        <fullName evidence="14">Alpha-1,3-mannosyltransferase</fullName>
    </recommendedName>
</protein>
<dbReference type="AlphaFoldDB" id="G3APS2"/>
<evidence type="ECO:0000256" key="7">
    <source>
        <dbReference type="ARBA" id="ARBA00022968"/>
    </source>
</evidence>
<dbReference type="UniPathway" id="UPA00378"/>
<keyword evidence="7" id="KW-0735">Signal-anchor</keyword>
<accession>G3APS2</accession>
<dbReference type="InterPro" id="IPR029044">
    <property type="entry name" value="Nucleotide-diphossugar_trans"/>
</dbReference>
<keyword evidence="5" id="KW-0808">Transferase</keyword>
<evidence type="ECO:0000256" key="11">
    <source>
        <dbReference type="ARBA" id="ARBA00023180"/>
    </source>
</evidence>
<evidence type="ECO:0000256" key="3">
    <source>
        <dbReference type="ARBA" id="ARBA00009105"/>
    </source>
</evidence>
<keyword evidence="9" id="KW-0333">Golgi apparatus</keyword>
<evidence type="ECO:0008006" key="14">
    <source>
        <dbReference type="Google" id="ProtNLM"/>
    </source>
</evidence>
<dbReference type="PANTHER" id="PTHR31392">
    <property type="entry name" value="ALPHA-1,3-MANNOSYLTRANSFERASE MNN1-RELATED"/>
    <property type="match status" value="1"/>
</dbReference>
<keyword evidence="13" id="KW-1185">Reference proteome</keyword>
<dbReference type="SUPFAM" id="SSF53448">
    <property type="entry name" value="Nucleotide-diphospho-sugar transferases"/>
    <property type="match status" value="1"/>
</dbReference>
<dbReference type="Pfam" id="PF11051">
    <property type="entry name" value="Mannosyl_trans3"/>
    <property type="match status" value="1"/>
</dbReference>
<dbReference type="PANTHER" id="PTHR31392:SF1">
    <property type="entry name" value="ALPHA-1,3-MANNOSYLTRANSFERASE MNN1-RELATED"/>
    <property type="match status" value="1"/>
</dbReference>
<dbReference type="GO" id="GO:0006493">
    <property type="term" value="P:protein O-linked glycosylation"/>
    <property type="evidence" value="ECO:0007669"/>
    <property type="project" value="TreeGrafter"/>
</dbReference>
<name>G3APS2_SPAPN</name>
<dbReference type="KEGG" id="spaa:SPAPADRAFT_50813"/>
<evidence type="ECO:0000256" key="1">
    <source>
        <dbReference type="ARBA" id="ARBA00004323"/>
    </source>
</evidence>
<evidence type="ECO:0000256" key="5">
    <source>
        <dbReference type="ARBA" id="ARBA00022679"/>
    </source>
</evidence>
<dbReference type="Proteomes" id="UP000000709">
    <property type="component" value="Unassembled WGS sequence"/>
</dbReference>
<proteinExistence type="inferred from homology"/>
<gene>
    <name evidence="12" type="ORF">SPAPADRAFT_50813</name>
</gene>
<dbReference type="OrthoDB" id="430354at2759"/>
<comment type="subcellular location">
    <subcellularLocation>
        <location evidence="1">Golgi apparatus membrane</location>
        <topology evidence="1">Single-pass type II membrane protein</topology>
    </subcellularLocation>
</comment>
<evidence type="ECO:0000256" key="2">
    <source>
        <dbReference type="ARBA" id="ARBA00004922"/>
    </source>
</evidence>
<dbReference type="FunCoup" id="G3APS2">
    <property type="interactions" value="60"/>
</dbReference>
<dbReference type="HOGENOM" id="CLU_015387_0_1_1"/>
<dbReference type="Gene3D" id="3.90.550.10">
    <property type="entry name" value="Spore Coat Polysaccharide Biosynthesis Protein SpsA, Chain A"/>
    <property type="match status" value="1"/>
</dbReference>
<keyword evidence="11" id="KW-0325">Glycoprotein</keyword>
<dbReference type="GO" id="GO:0000033">
    <property type="term" value="F:alpha-1,3-mannosyltransferase activity"/>
    <property type="evidence" value="ECO:0007669"/>
    <property type="project" value="TreeGrafter"/>
</dbReference>
<dbReference type="GO" id="GO:0000139">
    <property type="term" value="C:Golgi membrane"/>
    <property type="evidence" value="ECO:0007669"/>
    <property type="project" value="UniProtKB-SubCell"/>
</dbReference>
<dbReference type="EMBL" id="GL996502">
    <property type="protein sequence ID" value="EGW32243.1"/>
    <property type="molecule type" value="Genomic_DNA"/>
</dbReference>
<keyword evidence="10" id="KW-0472">Membrane</keyword>